<evidence type="ECO:0000313" key="2">
    <source>
        <dbReference type="Proteomes" id="UP000006729"/>
    </source>
</evidence>
<sequence>MSKRVCEGVFEIEILSSSSIAGRHAQQHLSTVIWAGVMAVVKANGRQFCPRPRLCGLM</sequence>
<dbReference type="Proteomes" id="UP000006729">
    <property type="component" value="Chromosome 16"/>
</dbReference>
<reference evidence="1 2" key="1">
    <citation type="journal article" date="2006" name="Science">
        <title>The genome of black cottonwood, Populus trichocarpa (Torr. &amp; Gray).</title>
        <authorList>
            <person name="Tuskan G.A."/>
            <person name="Difazio S."/>
            <person name="Jansson S."/>
            <person name="Bohlmann J."/>
            <person name="Grigoriev I."/>
            <person name="Hellsten U."/>
            <person name="Putnam N."/>
            <person name="Ralph S."/>
            <person name="Rombauts S."/>
            <person name="Salamov A."/>
            <person name="Schein J."/>
            <person name="Sterck L."/>
            <person name="Aerts A."/>
            <person name="Bhalerao R.R."/>
            <person name="Bhalerao R.P."/>
            <person name="Blaudez D."/>
            <person name="Boerjan W."/>
            <person name="Brun A."/>
            <person name="Brunner A."/>
            <person name="Busov V."/>
            <person name="Campbell M."/>
            <person name="Carlson J."/>
            <person name="Chalot M."/>
            <person name="Chapman J."/>
            <person name="Chen G.L."/>
            <person name="Cooper D."/>
            <person name="Coutinho P.M."/>
            <person name="Couturier J."/>
            <person name="Covert S."/>
            <person name="Cronk Q."/>
            <person name="Cunningham R."/>
            <person name="Davis J."/>
            <person name="Degroeve S."/>
            <person name="Dejardin A."/>
            <person name="Depamphilis C."/>
            <person name="Detter J."/>
            <person name="Dirks B."/>
            <person name="Dubchak I."/>
            <person name="Duplessis S."/>
            <person name="Ehlting J."/>
            <person name="Ellis B."/>
            <person name="Gendler K."/>
            <person name="Goodstein D."/>
            <person name="Gribskov M."/>
            <person name="Grimwood J."/>
            <person name="Groover A."/>
            <person name="Gunter L."/>
            <person name="Hamberger B."/>
            <person name="Heinze B."/>
            <person name="Helariutta Y."/>
            <person name="Henrissat B."/>
            <person name="Holligan D."/>
            <person name="Holt R."/>
            <person name="Huang W."/>
            <person name="Islam-Faridi N."/>
            <person name="Jones S."/>
            <person name="Jones-Rhoades M."/>
            <person name="Jorgensen R."/>
            <person name="Joshi C."/>
            <person name="Kangasjarvi J."/>
            <person name="Karlsson J."/>
            <person name="Kelleher C."/>
            <person name="Kirkpatrick R."/>
            <person name="Kirst M."/>
            <person name="Kohler A."/>
            <person name="Kalluri U."/>
            <person name="Larimer F."/>
            <person name="Leebens-Mack J."/>
            <person name="Leple J.C."/>
            <person name="Locascio P."/>
            <person name="Lou Y."/>
            <person name="Lucas S."/>
            <person name="Martin F."/>
            <person name="Montanini B."/>
            <person name="Napoli C."/>
            <person name="Nelson D.R."/>
            <person name="Nelson C."/>
            <person name="Nieminen K."/>
            <person name="Nilsson O."/>
            <person name="Pereda V."/>
            <person name="Peter G."/>
            <person name="Philippe R."/>
            <person name="Pilate G."/>
            <person name="Poliakov A."/>
            <person name="Razumovskaya J."/>
            <person name="Richardson P."/>
            <person name="Rinaldi C."/>
            <person name="Ritland K."/>
            <person name="Rouze P."/>
            <person name="Ryaboy D."/>
            <person name="Schmutz J."/>
            <person name="Schrader J."/>
            <person name="Segerman B."/>
            <person name="Shin H."/>
            <person name="Siddiqui A."/>
            <person name="Sterky F."/>
            <person name="Terry A."/>
            <person name="Tsai C.J."/>
            <person name="Uberbacher E."/>
            <person name="Unneberg P."/>
            <person name="Vahala J."/>
            <person name="Wall K."/>
            <person name="Wessler S."/>
            <person name="Yang G."/>
            <person name="Yin T."/>
            <person name="Douglas C."/>
            <person name="Marra M."/>
            <person name="Sandberg G."/>
            <person name="Van de Peer Y."/>
            <person name="Rokhsar D."/>
        </authorList>
    </citation>
    <scope>NUCLEOTIDE SEQUENCE [LARGE SCALE GENOMIC DNA]</scope>
    <source>
        <strain evidence="2">cv. Nisqually</strain>
    </source>
</reference>
<accession>B9IGB2</accession>
<dbReference type="AlphaFoldDB" id="B9IGB2"/>
<keyword evidence="2" id="KW-1185">Reference proteome</keyword>
<proteinExistence type="predicted"/>
<name>B9IGB2_POPTR</name>
<dbReference type="HOGENOM" id="CLU_2982630_0_0_1"/>
<dbReference type="STRING" id="3694.B9IGB2"/>
<organism evidence="1 2">
    <name type="scientific">Populus trichocarpa</name>
    <name type="common">Western balsam poplar</name>
    <name type="synonym">Populus balsamifera subsp. trichocarpa</name>
    <dbReference type="NCBI Taxonomy" id="3694"/>
    <lineage>
        <taxon>Eukaryota</taxon>
        <taxon>Viridiplantae</taxon>
        <taxon>Streptophyta</taxon>
        <taxon>Embryophyta</taxon>
        <taxon>Tracheophyta</taxon>
        <taxon>Spermatophyta</taxon>
        <taxon>Magnoliopsida</taxon>
        <taxon>eudicotyledons</taxon>
        <taxon>Gunneridae</taxon>
        <taxon>Pentapetalae</taxon>
        <taxon>rosids</taxon>
        <taxon>fabids</taxon>
        <taxon>Malpighiales</taxon>
        <taxon>Salicaceae</taxon>
        <taxon>Saliceae</taxon>
        <taxon>Populus</taxon>
    </lineage>
</organism>
<protein>
    <submittedName>
        <fullName evidence="1">Uncharacterized protein</fullName>
    </submittedName>
</protein>
<evidence type="ECO:0000313" key="1">
    <source>
        <dbReference type="EMBL" id="PNS99163.1"/>
    </source>
</evidence>
<gene>
    <name evidence="1" type="ORF">POPTR_016G118100</name>
</gene>
<dbReference type="EMBL" id="CM009305">
    <property type="protein sequence ID" value="PNS99163.1"/>
    <property type="molecule type" value="Genomic_DNA"/>
</dbReference>
<dbReference type="InParanoid" id="B9IGB2"/>